<dbReference type="Proteomes" id="UP000006334">
    <property type="component" value="Unassembled WGS sequence"/>
</dbReference>
<evidence type="ECO:0000256" key="5">
    <source>
        <dbReference type="SAM" id="SignalP"/>
    </source>
</evidence>
<evidence type="ECO:0000256" key="4">
    <source>
        <dbReference type="PROSITE-ProRule" id="PRU00504"/>
    </source>
</evidence>
<dbReference type="eggNOG" id="COG3391">
    <property type="taxonomic scope" value="Bacteria"/>
</dbReference>
<evidence type="ECO:0000313" key="6">
    <source>
        <dbReference type="EMBL" id="GAC13818.1"/>
    </source>
</evidence>
<comment type="caution">
    <text evidence="6">The sequence shown here is derived from an EMBL/GenBank/DDBJ whole genome shotgun (WGS) entry which is preliminary data.</text>
</comment>
<feature type="repeat" description="NHL" evidence="4">
    <location>
        <begin position="284"/>
        <end position="309"/>
    </location>
</feature>
<dbReference type="PANTHER" id="PTHR10680">
    <property type="entry name" value="PEPTIDYL-GLYCINE ALPHA-AMIDATING MONOOXYGENASE"/>
    <property type="match status" value="1"/>
</dbReference>
<gene>
    <name evidence="6" type="ORF">GLIP_1177</name>
</gene>
<dbReference type="PROSITE" id="PS51125">
    <property type="entry name" value="NHL"/>
    <property type="match status" value="1"/>
</dbReference>
<reference evidence="6 7" key="1">
    <citation type="journal article" date="2017" name="Antonie Van Leeuwenhoek">
        <title>Rhizobium rhizosphaerae sp. nov., a novel species isolated from rice rhizosphere.</title>
        <authorList>
            <person name="Zhao J.J."/>
            <person name="Zhang J."/>
            <person name="Zhang R.J."/>
            <person name="Zhang C.W."/>
            <person name="Yin H.Q."/>
            <person name="Zhang X.X."/>
        </authorList>
    </citation>
    <scope>NUCLEOTIDE SEQUENCE [LARGE SCALE GENOMIC DNA]</scope>
    <source>
        <strain evidence="6 7">E3</strain>
    </source>
</reference>
<dbReference type="InterPro" id="IPR011042">
    <property type="entry name" value="6-blade_b-propeller_TolB-like"/>
</dbReference>
<proteinExistence type="predicted"/>
<sequence>MTRYYLSSSKLAIKTLGLCVISLCCSTTYAEQSVLSPITQNKLVEVERYPIPDASYKVPQFSVDASWPSLPSTWLIGQVPGLAVDKQNNVWVLHRPNSLSDLDLGLSKNMGLCCEAAPHVLQISPAGDMLNAWGGPEIAPSIDGLNQWPDNVHGLYVDNDNTVWIGGNGKDDHVVLNFSQEGKFIRQYGSRGITDGNLSQTALGNPADIFHNTKHDQVFIADGYINKRITAFDTEENSFDQLWGAYGGEPRGGTRKGAFDVSQATSNAQNTSATAENFGDIVHCVTQSEDGKIYVCDRRNNRIQVFKADDDGTVKFVQDLIIAGDTGGLGTASDIDFSPDNKYMYVADMMNGRIWILWHDTYEVLGSFGRPGRYPGQFTWLHSVVVDGEGNLYTSEVSSGRRVQKFVLTGYSND</sequence>
<keyword evidence="2" id="KW-0677">Repeat</keyword>
<feature type="signal peptide" evidence="5">
    <location>
        <begin position="1"/>
        <end position="30"/>
    </location>
</feature>
<protein>
    <recommendedName>
        <fullName evidence="8">NHL repeat-containing protein</fullName>
    </recommendedName>
</protein>
<name>K6YB15_9ALTE</name>
<organism evidence="6 7">
    <name type="scientific">Aliiglaciecola lipolytica E3</name>
    <dbReference type="NCBI Taxonomy" id="1127673"/>
    <lineage>
        <taxon>Bacteria</taxon>
        <taxon>Pseudomonadati</taxon>
        <taxon>Pseudomonadota</taxon>
        <taxon>Gammaproteobacteria</taxon>
        <taxon>Alteromonadales</taxon>
        <taxon>Alteromonadaceae</taxon>
        <taxon>Aliiglaciecola</taxon>
    </lineage>
</organism>
<evidence type="ECO:0000256" key="2">
    <source>
        <dbReference type="ARBA" id="ARBA00022737"/>
    </source>
</evidence>
<accession>K6YB15</accession>
<evidence type="ECO:0000313" key="7">
    <source>
        <dbReference type="Proteomes" id="UP000006334"/>
    </source>
</evidence>
<dbReference type="Gene3D" id="2.120.10.30">
    <property type="entry name" value="TolB, C-terminal domain"/>
    <property type="match status" value="1"/>
</dbReference>
<dbReference type="STRING" id="1127673.GLIP_1177"/>
<keyword evidence="3" id="KW-0325">Glycoprotein</keyword>
<dbReference type="InterPro" id="IPR001258">
    <property type="entry name" value="NHL_repeat"/>
</dbReference>
<keyword evidence="7" id="KW-1185">Reference proteome</keyword>
<dbReference type="RefSeq" id="WP_008843635.1">
    <property type="nucleotide sequence ID" value="NZ_BAEN01000023.1"/>
</dbReference>
<keyword evidence="1 5" id="KW-0732">Signal</keyword>
<evidence type="ECO:0008006" key="8">
    <source>
        <dbReference type="Google" id="ProtNLM"/>
    </source>
</evidence>
<dbReference type="AlphaFoldDB" id="K6YB15"/>
<feature type="chain" id="PRO_5003899911" description="NHL repeat-containing protein" evidence="5">
    <location>
        <begin position="31"/>
        <end position="414"/>
    </location>
</feature>
<dbReference type="EMBL" id="BAEN01000023">
    <property type="protein sequence ID" value="GAC13818.1"/>
    <property type="molecule type" value="Genomic_DNA"/>
</dbReference>
<evidence type="ECO:0000256" key="1">
    <source>
        <dbReference type="ARBA" id="ARBA00022729"/>
    </source>
</evidence>
<evidence type="ECO:0000256" key="3">
    <source>
        <dbReference type="ARBA" id="ARBA00023180"/>
    </source>
</evidence>
<dbReference type="OrthoDB" id="9792285at2"/>
<dbReference type="SUPFAM" id="SSF63829">
    <property type="entry name" value="Calcium-dependent phosphotriesterase"/>
    <property type="match status" value="1"/>
</dbReference>
<dbReference type="Pfam" id="PF01436">
    <property type="entry name" value="NHL"/>
    <property type="match status" value="1"/>
</dbReference>